<evidence type="ECO:0000256" key="1">
    <source>
        <dbReference type="SAM" id="Phobius"/>
    </source>
</evidence>
<comment type="caution">
    <text evidence="2">The sequence shown here is derived from an EMBL/GenBank/DDBJ whole genome shotgun (WGS) entry which is preliminary data.</text>
</comment>
<gene>
    <name evidence="2" type="ORF">C7379_10754</name>
</gene>
<feature type="transmembrane region" description="Helical" evidence="1">
    <location>
        <begin position="37"/>
        <end position="55"/>
    </location>
</feature>
<keyword evidence="1" id="KW-1133">Transmembrane helix</keyword>
<name>A0A2U0UBN0_9BACT</name>
<sequence>MIRMRWFKTAVGFSILLNLFNKIALENRLFFIATLLAYKYALFRPVLYLGVYQFVAYF</sequence>
<evidence type="ECO:0000313" key="2">
    <source>
        <dbReference type="EMBL" id="PVX55075.1"/>
    </source>
</evidence>
<keyword evidence="1" id="KW-0472">Membrane</keyword>
<keyword evidence="3" id="KW-1185">Reference proteome</keyword>
<dbReference type="Proteomes" id="UP000245870">
    <property type="component" value="Unassembled WGS sequence"/>
</dbReference>
<protein>
    <submittedName>
        <fullName evidence="2">Uncharacterized protein</fullName>
    </submittedName>
</protein>
<keyword evidence="1" id="KW-0812">Transmembrane</keyword>
<dbReference type="AlphaFoldDB" id="A0A2U0UBN0"/>
<organism evidence="2 3">
    <name type="scientific">Hallella colorans</name>
    <dbReference type="NCBI Taxonomy" id="1703337"/>
    <lineage>
        <taxon>Bacteria</taxon>
        <taxon>Pseudomonadati</taxon>
        <taxon>Bacteroidota</taxon>
        <taxon>Bacteroidia</taxon>
        <taxon>Bacteroidales</taxon>
        <taxon>Prevotellaceae</taxon>
        <taxon>Hallella</taxon>
    </lineage>
</organism>
<accession>A0A2U0UBN0</accession>
<evidence type="ECO:0000313" key="3">
    <source>
        <dbReference type="Proteomes" id="UP000245870"/>
    </source>
</evidence>
<reference evidence="2 3" key="1">
    <citation type="submission" date="2018-05" db="EMBL/GenBank/DDBJ databases">
        <title>Genomic Encyclopedia of Type Strains, Phase IV (KMG-IV): sequencing the most valuable type-strain genomes for metagenomic binning, comparative biology and taxonomic classification.</title>
        <authorList>
            <person name="Goeker M."/>
        </authorList>
    </citation>
    <scope>NUCLEOTIDE SEQUENCE [LARGE SCALE GENOMIC DNA]</scope>
    <source>
        <strain evidence="2 3">DSM 100333</strain>
    </source>
</reference>
<proteinExistence type="predicted"/>
<dbReference type="EMBL" id="QENY01000007">
    <property type="protein sequence ID" value="PVX55075.1"/>
    <property type="molecule type" value="Genomic_DNA"/>
</dbReference>